<name>A0A2U3KWX6_9BACT</name>
<dbReference type="InterPro" id="IPR023404">
    <property type="entry name" value="rSAM_horseshoe"/>
</dbReference>
<dbReference type="SFLD" id="SFLDS00029">
    <property type="entry name" value="Radical_SAM"/>
    <property type="match status" value="1"/>
</dbReference>
<dbReference type="Pfam" id="PF04055">
    <property type="entry name" value="Radical_SAM"/>
    <property type="match status" value="1"/>
</dbReference>
<dbReference type="InterPro" id="IPR007197">
    <property type="entry name" value="rSAM"/>
</dbReference>
<comment type="subcellular location">
    <subcellularLocation>
        <location evidence="2">Cytoplasm</location>
    </subcellularLocation>
</comment>
<feature type="domain" description="Radical SAM core" evidence="3">
    <location>
        <begin position="1"/>
        <end position="243"/>
    </location>
</feature>
<dbReference type="SUPFAM" id="SSF102114">
    <property type="entry name" value="Radical SAM enzymes"/>
    <property type="match status" value="1"/>
</dbReference>
<evidence type="ECO:0000313" key="4">
    <source>
        <dbReference type="EMBL" id="SPF44069.1"/>
    </source>
</evidence>
<keyword evidence="2" id="KW-0479">Metal-binding</keyword>
<dbReference type="GO" id="GO:0046872">
    <property type="term" value="F:metal ion binding"/>
    <property type="evidence" value="ECO:0007669"/>
    <property type="project" value="UniProtKB-UniRule"/>
</dbReference>
<accession>A0A2U3KWX6</accession>
<dbReference type="Gene3D" id="3.80.30.20">
    <property type="entry name" value="tm_1862 like domain"/>
    <property type="match status" value="1"/>
</dbReference>
<dbReference type="SFLD" id="SFLDF00562">
    <property type="entry name" value="HemN-like__clustered_with_heat"/>
    <property type="match status" value="1"/>
</dbReference>
<dbReference type="PANTHER" id="PTHR13932:SF5">
    <property type="entry name" value="RADICAL S-ADENOSYL METHIONINE DOMAIN-CONTAINING PROTEIN 1, MITOCHONDRIAL"/>
    <property type="match status" value="1"/>
</dbReference>
<comment type="function">
    <text evidence="2">Probably acts as a heme chaperone, transferring heme to an unknown acceptor. Binds one molecule of heme per monomer, possibly covalently. Binds 1 [4Fe-4S] cluster. The cluster is coordinated with 3 cysteines and an exchangeable S-adenosyl-L-methionine.</text>
</comment>
<dbReference type="CDD" id="cd01335">
    <property type="entry name" value="Radical_SAM"/>
    <property type="match status" value="1"/>
</dbReference>
<dbReference type="GO" id="GO:0006779">
    <property type="term" value="P:porphyrin-containing compound biosynthetic process"/>
    <property type="evidence" value="ECO:0007669"/>
    <property type="project" value="InterPro"/>
</dbReference>
<dbReference type="Pfam" id="PF06969">
    <property type="entry name" value="HemN_C"/>
    <property type="match status" value="1"/>
</dbReference>
<dbReference type="AlphaFoldDB" id="A0A2U3KWX6"/>
<keyword evidence="2" id="KW-0143">Chaperone</keyword>
<dbReference type="SFLD" id="SFLDG01082">
    <property type="entry name" value="B12-binding_domain_containing"/>
    <property type="match status" value="1"/>
</dbReference>
<keyword evidence="2" id="KW-0349">Heme</keyword>
<keyword evidence="2" id="KW-0963">Cytoplasm</keyword>
<keyword evidence="2" id="KW-0411">Iron-sulfur</keyword>
<evidence type="ECO:0000313" key="5">
    <source>
        <dbReference type="Proteomes" id="UP000238701"/>
    </source>
</evidence>
<dbReference type="EMBL" id="OMOD01000146">
    <property type="protein sequence ID" value="SPF44069.1"/>
    <property type="molecule type" value="Genomic_DNA"/>
</dbReference>
<gene>
    <name evidence="4" type="ORF">SBA1_510006</name>
</gene>
<dbReference type="GO" id="GO:0004109">
    <property type="term" value="F:coproporphyrinogen oxidase activity"/>
    <property type="evidence" value="ECO:0007669"/>
    <property type="project" value="InterPro"/>
</dbReference>
<keyword evidence="2" id="KW-0949">S-adenosyl-L-methionine</keyword>
<dbReference type="OrthoDB" id="9808022at2"/>
<dbReference type="PANTHER" id="PTHR13932">
    <property type="entry name" value="COPROPORPHYRINIGEN III OXIDASE"/>
    <property type="match status" value="1"/>
</dbReference>
<dbReference type="GO" id="GO:0051539">
    <property type="term" value="F:4 iron, 4 sulfur cluster binding"/>
    <property type="evidence" value="ECO:0007669"/>
    <property type="project" value="UniProtKB-UniRule"/>
</dbReference>
<keyword evidence="2" id="KW-0004">4Fe-4S</keyword>
<dbReference type="PROSITE" id="PS51918">
    <property type="entry name" value="RADICAL_SAM"/>
    <property type="match status" value="1"/>
</dbReference>
<dbReference type="InterPro" id="IPR058240">
    <property type="entry name" value="rSAM_sf"/>
</dbReference>
<proteinExistence type="inferred from homology"/>
<evidence type="ECO:0000259" key="3">
    <source>
        <dbReference type="PROSITE" id="PS51918"/>
    </source>
</evidence>
<dbReference type="InterPro" id="IPR006638">
    <property type="entry name" value="Elp3/MiaA/NifB-like_rSAM"/>
</dbReference>
<dbReference type="SMART" id="SM00729">
    <property type="entry name" value="Elp3"/>
    <property type="match status" value="1"/>
</dbReference>
<sequence>MPLGIYISVPFCRTKCSYCNFASDVFSRAVFERYVDRVCADIANARQVAAEMGGQIEREVDSIYLGGGTPTVLEPAQLQRVFDALRAQFSVGPDAEITVECAPGTLSPGMLDGLLRCGVNRVSLGVQSFVDGEAAAVGRLHKRATVLDDVARLRAAGITNINVDLIAGLPHQTAESWQASLAETIATGVPHVSVYMLEVDEDSRLGRELIAGGTRYHAHFVPDEGATADFYLAACAKLEASGVMQYEISNFARAGCESRHNLKYWTRQPYFGFGVDAHSMLTSNWEGHDFSRADPTTKGELGFRPWGRAEAVRFSTADSLEKYVAGAPLEKTAVSPASAFEESFFLGLRLNCGVDLRKIAARFGHDALDAVGPAITELAAAELLIEDGHFLRLTPRGRLLSNEVFQRFLAPAGFSTLL</sequence>
<dbReference type="NCBIfam" id="TIGR00539">
    <property type="entry name" value="hemN_rel"/>
    <property type="match status" value="1"/>
</dbReference>
<evidence type="ECO:0000256" key="2">
    <source>
        <dbReference type="RuleBase" id="RU364116"/>
    </source>
</evidence>
<dbReference type="InterPro" id="IPR010723">
    <property type="entry name" value="HemN_C"/>
</dbReference>
<keyword evidence="2" id="KW-0408">Iron</keyword>
<comment type="similarity">
    <text evidence="1">Belongs to the anaerobic coproporphyrinogen-III oxidase family. HemW subfamily.</text>
</comment>
<dbReference type="Proteomes" id="UP000238701">
    <property type="component" value="Unassembled WGS sequence"/>
</dbReference>
<reference evidence="5" key="1">
    <citation type="submission" date="2018-02" db="EMBL/GenBank/DDBJ databases">
        <authorList>
            <person name="Hausmann B."/>
        </authorList>
    </citation>
    <scope>NUCLEOTIDE SEQUENCE [LARGE SCALE GENOMIC DNA]</scope>
    <source>
        <strain evidence="5">Peat soil MAG SbA1</strain>
    </source>
</reference>
<dbReference type="InterPro" id="IPR004559">
    <property type="entry name" value="HemW-like"/>
</dbReference>
<dbReference type="SFLD" id="SFLDG01065">
    <property type="entry name" value="anaerobic_coproporphyrinogen-I"/>
    <property type="match status" value="1"/>
</dbReference>
<dbReference type="GO" id="GO:0005737">
    <property type="term" value="C:cytoplasm"/>
    <property type="evidence" value="ECO:0007669"/>
    <property type="project" value="UniProtKB-SubCell"/>
</dbReference>
<organism evidence="4 5">
    <name type="scientific">Candidatus Sulfotelmatobacter kueseliae</name>
    <dbReference type="NCBI Taxonomy" id="2042962"/>
    <lineage>
        <taxon>Bacteria</taxon>
        <taxon>Pseudomonadati</taxon>
        <taxon>Acidobacteriota</taxon>
        <taxon>Terriglobia</taxon>
        <taxon>Terriglobales</taxon>
        <taxon>Candidatus Korobacteraceae</taxon>
        <taxon>Candidatus Sulfotelmatobacter</taxon>
    </lineage>
</organism>
<protein>
    <recommendedName>
        <fullName evidence="2">Heme chaperone HemW</fullName>
    </recommendedName>
</protein>
<dbReference type="InterPro" id="IPR034505">
    <property type="entry name" value="Coproporphyrinogen-III_oxidase"/>
</dbReference>
<evidence type="ECO:0000256" key="1">
    <source>
        <dbReference type="ARBA" id="ARBA00006100"/>
    </source>
</evidence>